<sequence>MKQLKSITLSNIRRFSADTTIELSQGATILLAPNGTGKTAFFEAIELGLTGKILRLGDNLLPIIRDTQSTARVGLDFGDVQAAVEVNSIGNVKRTGDLSPLFPDTNPDDIPFLLRLTHLLDQREGEWLVQADPKVAGSQLARLPIGKDGTQVSSALGSIRRALTDKLKQAKSSLEVLETEFNEWQSLALERDLAASQSQGALRSRENIAESISDIARQAKSYDQLPAGLLVPPLGQDGLETVHDALEQLVQTKLDRLRDQITALTEVDGLIGRFVSEQARSEQLGSDLVVAKQILAQRVQDRAAVATRHEQFQQELVTAQDERDAIVQQLNRHMNESNAKETVQQRKQALETADKTLTTAETLASTLRTEHEGNQQLGVQHDLINRQRAALQQIDADLLAARELVGRWEQAIEHVAQVSGAISDQEVKEDRLQEQLRTAVSSRTAAETEELTARSQHETLTSAADSIRQAVASIAAHLPADRGDCPLCGEEHGAEILHKRVAKALEAIDPNVVDAERRVKKSADALRECNDAVALAEAELKACKGTIIELEHQQAGLLADIDDLKSSVVLGGDTVPLAKESIRLRQDANASAMLQLDEKQSNLAPALEAQVIDRAKDAYDSAARALETARQERSEASSRLGQATAALAAITSDAPPAQTLEELSLAQNQNANQIVDLSAKVAAEKLSLDRHQAQLSDLTSSVSGLETQLSDTQARLATVRAAWRQLSLAGDPNAEVAFGHEAQLQSSAAELDRHSETLQTIKIEIGAWSKLEQTRLTQGLLDRRRGELSEDAFTADLRQRVEHEQLEHKRLSQLSDAMDTLNQHLSTEIANVQKHVLAVVPRWQALLKRVVREQRFTGTNLDFRSLYRKERAEVSVQVNGEQFPVPVIASEAQLTDLQLTFLLSMALDHQWSSWRGLLLDDPTQHHDLVHAASVFDVLRDYIVDHGFQVVIATHDALQARYFMRKLQNDGIEARIWSLAPTPDGVTALETPWPAANHFTVIDQPNPSSENE</sequence>
<dbReference type="GO" id="GO:0006302">
    <property type="term" value="P:double-strand break repair"/>
    <property type="evidence" value="ECO:0007669"/>
    <property type="project" value="InterPro"/>
</dbReference>
<feature type="coiled-coil region" evidence="1">
    <location>
        <begin position="160"/>
        <end position="187"/>
    </location>
</feature>
<keyword evidence="1" id="KW-0175">Coiled coil</keyword>
<evidence type="ECO:0000313" key="3">
    <source>
        <dbReference type="EMBL" id="QHE97295.1"/>
    </source>
</evidence>
<feature type="coiled-coil region" evidence="1">
    <location>
        <begin position="612"/>
        <end position="646"/>
    </location>
</feature>
<gene>
    <name evidence="3" type="ORF">PMA4326_012155</name>
</gene>
<evidence type="ECO:0000313" key="4">
    <source>
        <dbReference type="Proteomes" id="UP000003811"/>
    </source>
</evidence>
<dbReference type="GeneID" id="64465802"/>
<dbReference type="PANTHER" id="PTHR32114:SF2">
    <property type="entry name" value="ABC TRANSPORTER ABCH.3"/>
    <property type="match status" value="1"/>
</dbReference>
<dbReference type="Gene3D" id="3.40.50.300">
    <property type="entry name" value="P-loop containing nucleotide triphosphate hydrolases"/>
    <property type="match status" value="2"/>
</dbReference>
<evidence type="ECO:0000259" key="2">
    <source>
        <dbReference type="Pfam" id="PF13476"/>
    </source>
</evidence>
<dbReference type="InterPro" id="IPR038729">
    <property type="entry name" value="Rad50/SbcC_AAA"/>
</dbReference>
<dbReference type="Pfam" id="PF13476">
    <property type="entry name" value="AAA_23"/>
    <property type="match status" value="1"/>
</dbReference>
<dbReference type="CDD" id="cd00267">
    <property type="entry name" value="ABC_ATPase"/>
    <property type="match status" value="1"/>
</dbReference>
<feature type="domain" description="Rad50/SbcC-type AAA" evidence="2">
    <location>
        <begin position="6"/>
        <end position="355"/>
    </location>
</feature>
<organism evidence="3 4">
    <name type="scientific">Pseudomonas syringae pv. maculicola str. ES4326</name>
    <dbReference type="NCBI Taxonomy" id="629265"/>
    <lineage>
        <taxon>Bacteria</taxon>
        <taxon>Pseudomonadati</taxon>
        <taxon>Pseudomonadota</taxon>
        <taxon>Gammaproteobacteria</taxon>
        <taxon>Pseudomonadales</taxon>
        <taxon>Pseudomonadaceae</taxon>
        <taxon>Pseudomonas</taxon>
    </lineage>
</organism>
<dbReference type="RefSeq" id="WP_007249575.1">
    <property type="nucleotide sequence ID" value="NZ_CP047260.1"/>
</dbReference>
<dbReference type="PANTHER" id="PTHR32114">
    <property type="entry name" value="ABC TRANSPORTER ABCH.3"/>
    <property type="match status" value="1"/>
</dbReference>
<dbReference type="GO" id="GO:0016887">
    <property type="term" value="F:ATP hydrolysis activity"/>
    <property type="evidence" value="ECO:0007669"/>
    <property type="project" value="InterPro"/>
</dbReference>
<dbReference type="SUPFAM" id="SSF52540">
    <property type="entry name" value="P-loop containing nucleoside triphosphate hydrolases"/>
    <property type="match status" value="1"/>
</dbReference>
<protein>
    <submittedName>
        <fullName evidence="3">AAA family ATPase</fullName>
    </submittedName>
</protein>
<proteinExistence type="predicted"/>
<feature type="coiled-coil region" evidence="1">
    <location>
        <begin position="309"/>
        <end position="336"/>
    </location>
</feature>
<name>A0A8T8C0Z2_PSEYM</name>
<accession>A0A8T8C0Z2</accession>
<evidence type="ECO:0000256" key="1">
    <source>
        <dbReference type="SAM" id="Coils"/>
    </source>
</evidence>
<dbReference type="InterPro" id="IPR027417">
    <property type="entry name" value="P-loop_NTPase"/>
</dbReference>
<reference evidence="3 4" key="1">
    <citation type="journal article" date="2011" name="PLoS Pathog.">
        <title>Dynamic evolution of pathogenicity revealed by sequencing and comparative genomics of 19 Pseudomonas syringae isolates.</title>
        <authorList>
            <person name="Baltrus D.A."/>
            <person name="Nishimura M.T."/>
            <person name="Romanchuk A."/>
            <person name="Chang J.H."/>
            <person name="Mukhtar M.S."/>
            <person name="Cherkis K."/>
            <person name="Roach J."/>
            <person name="Grant S.R."/>
            <person name="Jones C.D."/>
            <person name="Dangl J.L."/>
        </authorList>
    </citation>
    <scope>NUCLEOTIDE SEQUENCE [LARGE SCALE GENOMIC DNA]</scope>
    <source>
        <strain evidence="3 4">ES4326</strain>
    </source>
</reference>
<dbReference type="AlphaFoldDB" id="A0A8T8C0Z2"/>
<dbReference type="EMBL" id="CP047260">
    <property type="protein sequence ID" value="QHE97295.1"/>
    <property type="molecule type" value="Genomic_DNA"/>
</dbReference>
<dbReference type="Proteomes" id="UP000003811">
    <property type="component" value="Chromosome"/>
</dbReference>